<dbReference type="AlphaFoldDB" id="A0A135HXG7"/>
<name>A0A135HXG7_9HYPH</name>
<feature type="domain" description="Fido" evidence="1">
    <location>
        <begin position="14"/>
        <end position="133"/>
    </location>
</feature>
<proteinExistence type="predicted"/>
<sequence>MQSLQSEPLWLPTEVVVKINLIHTAALGENHALLFPEKLEGAMMRPRNLWDYEEPDAVSLAVSYMHGIASAHAFEQGNKRTGFDAGFAFLGANGLTIHPEADTELMAVSFIELIERTITTADFEAHLSEYIVPVDI</sequence>
<dbReference type="Gene3D" id="1.20.120.1870">
    <property type="entry name" value="Fic/DOC protein, Fido domain"/>
    <property type="match status" value="1"/>
</dbReference>
<evidence type="ECO:0000259" key="1">
    <source>
        <dbReference type="PROSITE" id="PS51459"/>
    </source>
</evidence>
<keyword evidence="3" id="KW-1185">Reference proteome</keyword>
<dbReference type="EMBL" id="LNTU01000010">
    <property type="protein sequence ID" value="KXF77861.1"/>
    <property type="molecule type" value="Genomic_DNA"/>
</dbReference>
<evidence type="ECO:0000313" key="2">
    <source>
        <dbReference type="EMBL" id="KXF77861.1"/>
    </source>
</evidence>
<dbReference type="PANTHER" id="PTHR39426:SF1">
    <property type="entry name" value="HOMOLOGY TO DEATH-ON-CURING PROTEIN OF PHAGE P1"/>
    <property type="match status" value="1"/>
</dbReference>
<dbReference type="Pfam" id="PF02661">
    <property type="entry name" value="Fic"/>
    <property type="match status" value="1"/>
</dbReference>
<reference evidence="2 3" key="1">
    <citation type="submission" date="2015-11" db="EMBL/GenBank/DDBJ databases">
        <title>Draft genome sequence of Paramesorhizobium deserti A-3-E, a strain highly resistant to diverse beta-lactam antibiotics.</title>
        <authorList>
            <person name="Lv R."/>
            <person name="Yang X."/>
            <person name="Fang N."/>
            <person name="Guo J."/>
            <person name="Luo X."/>
            <person name="Peng F."/>
            <person name="Yang R."/>
            <person name="Cui Y."/>
            <person name="Fang C."/>
            <person name="Song Y."/>
        </authorList>
    </citation>
    <scope>NUCLEOTIDE SEQUENCE [LARGE SCALE GENOMIC DNA]</scope>
    <source>
        <strain evidence="2 3">A-3-E</strain>
    </source>
</reference>
<accession>A0A135HXG7</accession>
<dbReference type="PANTHER" id="PTHR39426">
    <property type="entry name" value="HOMOLOGY TO DEATH-ON-CURING PROTEIN OF PHAGE P1"/>
    <property type="match status" value="1"/>
</dbReference>
<dbReference type="Proteomes" id="UP000070107">
    <property type="component" value="Unassembled WGS sequence"/>
</dbReference>
<dbReference type="PROSITE" id="PS51459">
    <property type="entry name" value="FIDO"/>
    <property type="match status" value="1"/>
</dbReference>
<protein>
    <recommendedName>
        <fullName evidence="1">Fido domain-containing protein</fullName>
    </recommendedName>
</protein>
<organism evidence="2 3">
    <name type="scientific">Paramesorhizobium deserti</name>
    <dbReference type="NCBI Taxonomy" id="1494590"/>
    <lineage>
        <taxon>Bacteria</taxon>
        <taxon>Pseudomonadati</taxon>
        <taxon>Pseudomonadota</taxon>
        <taxon>Alphaproteobacteria</taxon>
        <taxon>Hyphomicrobiales</taxon>
        <taxon>Phyllobacteriaceae</taxon>
        <taxon>Paramesorhizobium</taxon>
    </lineage>
</organism>
<dbReference type="GO" id="GO:0016301">
    <property type="term" value="F:kinase activity"/>
    <property type="evidence" value="ECO:0007669"/>
    <property type="project" value="InterPro"/>
</dbReference>
<dbReference type="STRING" id="1494590.ATN84_25190"/>
<dbReference type="InterPro" id="IPR006440">
    <property type="entry name" value="Doc"/>
</dbReference>
<gene>
    <name evidence="2" type="ORF">ATN84_25190</name>
</gene>
<dbReference type="InterPro" id="IPR003812">
    <property type="entry name" value="Fido"/>
</dbReference>
<comment type="caution">
    <text evidence="2">The sequence shown here is derived from an EMBL/GenBank/DDBJ whole genome shotgun (WGS) entry which is preliminary data.</text>
</comment>
<evidence type="ECO:0000313" key="3">
    <source>
        <dbReference type="Proteomes" id="UP000070107"/>
    </source>
</evidence>
<dbReference type="InterPro" id="IPR053737">
    <property type="entry name" value="Type_II_TA_Toxin"/>
</dbReference>